<dbReference type="Proteomes" id="UP001610104">
    <property type="component" value="Unassembled WGS sequence"/>
</dbReference>
<dbReference type="RefSeq" id="WP_395438689.1">
    <property type="nucleotide sequence ID" value="NZ_JBAWKC010000004.1"/>
</dbReference>
<sequence length="146" mass="16736">MIRNLIPFACLFLVIYSCSTKEKTASPDLIKQQIIDTENNFVKALQENGLHDAFVAFADENAVLIRETQLIKGKKAIDAHYKNQHTKGLTWKVDFVEISKSGDLGYTYGEYIYSYQDSIGNQLKETGVFNTIWKLQKDGTWKYVKD</sequence>
<dbReference type="Pfam" id="PF14534">
    <property type="entry name" value="DUF4440"/>
    <property type="match status" value="1"/>
</dbReference>
<accession>A0ABW7MUH0</accession>
<dbReference type="InterPro" id="IPR027843">
    <property type="entry name" value="DUF4440"/>
</dbReference>
<comment type="caution">
    <text evidence="2">The sequence shown here is derived from an EMBL/GenBank/DDBJ whole genome shotgun (WGS) entry which is preliminary data.</text>
</comment>
<dbReference type="PROSITE" id="PS51257">
    <property type="entry name" value="PROKAR_LIPOPROTEIN"/>
    <property type="match status" value="1"/>
</dbReference>
<dbReference type="Gene3D" id="3.10.450.50">
    <property type="match status" value="1"/>
</dbReference>
<feature type="domain" description="DUF4440" evidence="1">
    <location>
        <begin position="35"/>
        <end position="142"/>
    </location>
</feature>
<keyword evidence="3" id="KW-1185">Reference proteome</keyword>
<proteinExistence type="predicted"/>
<evidence type="ECO:0000259" key="1">
    <source>
        <dbReference type="Pfam" id="PF14534"/>
    </source>
</evidence>
<organism evidence="2 3">
    <name type="scientific">Gaetbulibacter aquiaggeris</name>
    <dbReference type="NCBI Taxonomy" id="1735373"/>
    <lineage>
        <taxon>Bacteria</taxon>
        <taxon>Pseudomonadati</taxon>
        <taxon>Bacteroidota</taxon>
        <taxon>Flavobacteriia</taxon>
        <taxon>Flavobacteriales</taxon>
        <taxon>Flavobacteriaceae</taxon>
        <taxon>Gaetbulibacter</taxon>
    </lineage>
</organism>
<dbReference type="InterPro" id="IPR032710">
    <property type="entry name" value="NTF2-like_dom_sf"/>
</dbReference>
<evidence type="ECO:0000313" key="2">
    <source>
        <dbReference type="EMBL" id="MFH6769453.1"/>
    </source>
</evidence>
<dbReference type="SUPFAM" id="SSF54427">
    <property type="entry name" value="NTF2-like"/>
    <property type="match status" value="1"/>
</dbReference>
<reference evidence="2 3" key="1">
    <citation type="submission" date="2024-02" db="EMBL/GenBank/DDBJ databases">
        <title>A Gaetbulibacter species isolated from tidal flats and genomic insights of their niches.</title>
        <authorList>
            <person name="Ye Y."/>
        </authorList>
    </citation>
    <scope>NUCLEOTIDE SEQUENCE [LARGE SCALE GENOMIC DNA]</scope>
    <source>
        <strain evidence="2 3">KEM-8</strain>
    </source>
</reference>
<protein>
    <submittedName>
        <fullName evidence="2">Nuclear transport factor 2 family protein</fullName>
    </submittedName>
</protein>
<evidence type="ECO:0000313" key="3">
    <source>
        <dbReference type="Proteomes" id="UP001610104"/>
    </source>
</evidence>
<gene>
    <name evidence="2" type="ORF">V8G56_11940</name>
</gene>
<dbReference type="EMBL" id="JBAWKC010000004">
    <property type="protein sequence ID" value="MFH6769453.1"/>
    <property type="molecule type" value="Genomic_DNA"/>
</dbReference>
<name>A0ABW7MUH0_9FLAO</name>